<feature type="non-terminal residue" evidence="1">
    <location>
        <position position="330"/>
    </location>
</feature>
<protein>
    <submittedName>
        <fullName evidence="1">Uncharacterized protein</fullName>
    </submittedName>
</protein>
<organism evidence="1">
    <name type="scientific">marine sediment metagenome</name>
    <dbReference type="NCBI Taxonomy" id="412755"/>
    <lineage>
        <taxon>unclassified sequences</taxon>
        <taxon>metagenomes</taxon>
        <taxon>ecological metagenomes</taxon>
    </lineage>
</organism>
<evidence type="ECO:0000313" key="1">
    <source>
        <dbReference type="EMBL" id="KKL12404.1"/>
    </source>
</evidence>
<sequence>MRTIARLLIATILFSTTASAADSIRTIGMTVPSPPTVLEPEATIDWMAATTLPALPEIPDGEGESKLQLDDNIVAEDGQVVPSLSPQLIIPSSLKGPSFNYVVATAPSVAGESSPMFESGTTDQRSWQVFSNLLEQGKTYYWKAVDLNSGDSTDWASFTVDIHRQGIQSTDAIGPLSVGLASGELSSAAGTVGVPTVAGQMTLALSYSSARHDSTLVSPGWSLAGLSNLGYTKAHYSENRDAITLRSVSGSSLTFVQATSAGVWQAATQGDAPAGLAGSLTVNESDEIIYTTTSGQVSLFNAQGNLYSMYTAGSGSDAQWQLQWNGDYLT</sequence>
<dbReference type="AlphaFoldDB" id="A0A0F9AS42"/>
<comment type="caution">
    <text evidence="1">The sequence shown here is derived from an EMBL/GenBank/DDBJ whole genome shotgun (WGS) entry which is preliminary data.</text>
</comment>
<accession>A0A0F9AS42</accession>
<dbReference type="EMBL" id="LAZR01041271">
    <property type="protein sequence ID" value="KKL12404.1"/>
    <property type="molecule type" value="Genomic_DNA"/>
</dbReference>
<proteinExistence type="predicted"/>
<reference evidence="1" key="1">
    <citation type="journal article" date="2015" name="Nature">
        <title>Complex archaea that bridge the gap between prokaryotes and eukaryotes.</title>
        <authorList>
            <person name="Spang A."/>
            <person name="Saw J.H."/>
            <person name="Jorgensen S.L."/>
            <person name="Zaremba-Niedzwiedzka K."/>
            <person name="Martijn J."/>
            <person name="Lind A.E."/>
            <person name="van Eijk R."/>
            <person name="Schleper C."/>
            <person name="Guy L."/>
            <person name="Ettema T.J."/>
        </authorList>
    </citation>
    <scope>NUCLEOTIDE SEQUENCE</scope>
</reference>
<gene>
    <name evidence="1" type="ORF">LCGC14_2536100</name>
</gene>
<name>A0A0F9AS42_9ZZZZ</name>